<protein>
    <submittedName>
        <fullName evidence="1">Uncharacterized protein</fullName>
    </submittedName>
</protein>
<name>A0A494WCV9_9SPHN</name>
<proteinExistence type="predicted"/>
<dbReference type="Proteomes" id="UP000279959">
    <property type="component" value="Chromosome"/>
</dbReference>
<dbReference type="KEGG" id="sami:SAMIE_1016500"/>
<accession>A0A494WCV9</accession>
<evidence type="ECO:0000313" key="1">
    <source>
        <dbReference type="EMBL" id="BBD98149.1"/>
    </source>
</evidence>
<dbReference type="AlphaFoldDB" id="A0A494WCV9"/>
<reference evidence="1 2" key="1">
    <citation type="submission" date="2018-05" db="EMBL/GenBank/DDBJ databases">
        <title>Complete Genome Sequence of the Nonylphenol-Degrading Bacterium Sphingobium amiense DSM 16289T.</title>
        <authorList>
            <person name="Ootsuka M."/>
            <person name="Nishizawa T."/>
            <person name="Ohta H."/>
        </authorList>
    </citation>
    <scope>NUCLEOTIDE SEQUENCE [LARGE SCALE GENOMIC DNA]</scope>
    <source>
        <strain evidence="1 2">DSM 16289</strain>
    </source>
</reference>
<organism evidence="1 2">
    <name type="scientific">Sphingobium amiense</name>
    <dbReference type="NCBI Taxonomy" id="135719"/>
    <lineage>
        <taxon>Bacteria</taxon>
        <taxon>Pseudomonadati</taxon>
        <taxon>Pseudomonadota</taxon>
        <taxon>Alphaproteobacteria</taxon>
        <taxon>Sphingomonadales</taxon>
        <taxon>Sphingomonadaceae</taxon>
        <taxon>Sphingobium</taxon>
    </lineage>
</organism>
<dbReference type="EMBL" id="AP018664">
    <property type="protein sequence ID" value="BBD98149.1"/>
    <property type="molecule type" value="Genomic_DNA"/>
</dbReference>
<keyword evidence="2" id="KW-1185">Reference proteome</keyword>
<evidence type="ECO:0000313" key="2">
    <source>
        <dbReference type="Proteomes" id="UP000279959"/>
    </source>
</evidence>
<sequence>MGPRIFLDELIQARGETYAGISHLLGRNSAYIQQYVKRGTPASLSARDQDILARYFGMPADFLRPTTASSKTSVNDQAIAHVRAAISACEALQLGYVVTALERALKLLESNERIVTRRPS</sequence>
<gene>
    <name evidence="1" type="ORF">SAMIE_1016500</name>
</gene>
<dbReference type="RefSeq" id="WP_126516801.1">
    <property type="nucleotide sequence ID" value="NZ_AP018664.1"/>
</dbReference>